<reference evidence="2 3" key="1">
    <citation type="submission" date="2018-08" db="EMBL/GenBank/DDBJ databases">
        <title>Genomic Encyclopedia of Type Strains, Phase IV (KMG-IV): sequencing the most valuable type-strain genomes for metagenomic binning, comparative biology and taxonomic classification.</title>
        <authorList>
            <person name="Goeker M."/>
        </authorList>
    </citation>
    <scope>NUCLEOTIDE SEQUENCE [LARGE SCALE GENOMIC DNA]</scope>
    <source>
        <strain evidence="2 3">DSM 26022</strain>
    </source>
</reference>
<dbReference type="OrthoDB" id="7061812at2"/>
<feature type="transmembrane region" description="Helical" evidence="1">
    <location>
        <begin position="252"/>
        <end position="272"/>
    </location>
</feature>
<proteinExistence type="predicted"/>
<keyword evidence="3" id="KW-1185">Reference proteome</keyword>
<dbReference type="AlphaFoldDB" id="A0A3E0GZV2"/>
<organism evidence="2 3">
    <name type="scientific">Paraperlucidibaca baekdonensis</name>
    <dbReference type="NCBI Taxonomy" id="748120"/>
    <lineage>
        <taxon>Bacteria</taxon>
        <taxon>Pseudomonadati</taxon>
        <taxon>Pseudomonadota</taxon>
        <taxon>Gammaproteobacteria</taxon>
        <taxon>Moraxellales</taxon>
        <taxon>Moraxellaceae</taxon>
        <taxon>Paraperlucidibaca</taxon>
    </lineage>
</organism>
<comment type="caution">
    <text evidence="2">The sequence shown here is derived from an EMBL/GenBank/DDBJ whole genome shotgun (WGS) entry which is preliminary data.</text>
</comment>
<keyword evidence="1" id="KW-0812">Transmembrane</keyword>
<sequence length="281" mass="31874">MSDGIDGEAIYKCSNCGAKHFLHADDFEFEVQSSDERQMGAETQYVAEIHACCHNCKEAIELEFEVWEYPAGIINCTNESANNAEITDSHFSIEHLPNPDDGVVEVAKLIKPLLQFRFDKFSEQFVDFWITQYRKNARTTTISSAISLVLASAAIGLGIYTSQEKLGQQLPRAQDFNEQYVLLKTTQQNLNDLEHFISSKKNEMEATQNLLGDLEEQRAAIEPIVQANQELVDAMFAQHRRDNENYVLRERLIGVALGVLASLIASVIWHFIGRFRRKRGV</sequence>
<keyword evidence="1" id="KW-0472">Membrane</keyword>
<dbReference type="EMBL" id="QUNR01000006">
    <property type="protein sequence ID" value="REH35874.1"/>
    <property type="molecule type" value="Genomic_DNA"/>
</dbReference>
<dbReference type="Proteomes" id="UP000256774">
    <property type="component" value="Unassembled WGS sequence"/>
</dbReference>
<feature type="transmembrane region" description="Helical" evidence="1">
    <location>
        <begin position="142"/>
        <end position="161"/>
    </location>
</feature>
<dbReference type="RefSeq" id="WP_116209072.1">
    <property type="nucleotide sequence ID" value="NZ_QUNR01000006.1"/>
</dbReference>
<evidence type="ECO:0000313" key="3">
    <source>
        <dbReference type="Proteomes" id="UP000256774"/>
    </source>
</evidence>
<gene>
    <name evidence="2" type="ORF">DFR26_2207</name>
</gene>
<accession>A0A3E0GZV2</accession>
<keyword evidence="1" id="KW-1133">Transmembrane helix</keyword>
<name>A0A3E0GZV2_9GAMM</name>
<evidence type="ECO:0000256" key="1">
    <source>
        <dbReference type="SAM" id="Phobius"/>
    </source>
</evidence>
<evidence type="ECO:0000313" key="2">
    <source>
        <dbReference type="EMBL" id="REH35874.1"/>
    </source>
</evidence>
<protein>
    <submittedName>
        <fullName evidence="2">Uncharacterized protein</fullName>
    </submittedName>
</protein>